<sequence>MASSPSSLASVQARKRFGRHPASVTETPTSASTMLTAAEDRAIQSAPVASNIVVQELEASRVPMAEISTAAASWQSTPATALVAAHDSLDSMTRQSQVGSGDNNHDSDSINSAIPVDPPPPYSSETKASEPYRHPLAAHLHPGPVSTGRRCKQQQQHHYHRYRCKLWLCSNNTEIGTETATEADLELHTIAKDTSSKDVNNDMNGGSSRLNGSRGGSEASTPPSEWTVATLETSNGSNTSGYERGADTGIVPQSQHDPSSMQPDKAQRVNPGQNQVGFSQRSVGAPLRVARRRTYSSPPTSTLLSPSILTPIRQLRRELNIWAITCFVLTPIIPRSLRDPSPSLPLPISPKPTVELRSSRHPQVLSDSRGDQDEGEYEVLLQADIERTDDHGMEPMQVAGQVLLKSESMFALKSRYRASDSTLLKLAKMALDPERLQSIIQYYRRRHTAAAMGHNDTADVNQNQEQETSTEGELAFVVRSSRLPTVRVGLYGTAQKRLWTSTGSVDLVHVETDVEVETDRGVLAVDEDEEMDVGMDTVVE</sequence>
<feature type="region of interest" description="Disordered" evidence="1">
    <location>
        <begin position="339"/>
        <end position="375"/>
    </location>
</feature>
<reference evidence="2" key="1">
    <citation type="journal article" date="2020" name="Fungal Divers.">
        <title>Resolving the Mortierellaceae phylogeny through synthesis of multi-gene phylogenetics and phylogenomics.</title>
        <authorList>
            <person name="Vandepol N."/>
            <person name="Liber J."/>
            <person name="Desiro A."/>
            <person name="Na H."/>
            <person name="Kennedy M."/>
            <person name="Barry K."/>
            <person name="Grigoriev I.V."/>
            <person name="Miller A.N."/>
            <person name="O'Donnell K."/>
            <person name="Stajich J.E."/>
            <person name="Bonito G."/>
        </authorList>
    </citation>
    <scope>NUCLEOTIDE SEQUENCE</scope>
    <source>
        <strain evidence="2">REB-010B</strain>
    </source>
</reference>
<evidence type="ECO:0000256" key="1">
    <source>
        <dbReference type="SAM" id="MobiDB-lite"/>
    </source>
</evidence>
<organism evidence="2 3">
    <name type="scientific">Dissophora globulifera</name>
    <dbReference type="NCBI Taxonomy" id="979702"/>
    <lineage>
        <taxon>Eukaryota</taxon>
        <taxon>Fungi</taxon>
        <taxon>Fungi incertae sedis</taxon>
        <taxon>Mucoromycota</taxon>
        <taxon>Mortierellomycotina</taxon>
        <taxon>Mortierellomycetes</taxon>
        <taxon>Mortierellales</taxon>
        <taxon>Mortierellaceae</taxon>
        <taxon>Dissophora</taxon>
    </lineage>
</organism>
<feature type="compositionally biased region" description="Polar residues" evidence="1">
    <location>
        <begin position="1"/>
        <end position="10"/>
    </location>
</feature>
<comment type="caution">
    <text evidence="2">The sequence shown here is derived from an EMBL/GenBank/DDBJ whole genome shotgun (WGS) entry which is preliminary data.</text>
</comment>
<evidence type="ECO:0000313" key="3">
    <source>
        <dbReference type="Proteomes" id="UP000738325"/>
    </source>
</evidence>
<gene>
    <name evidence="2" type="ORF">BGZ99_009906</name>
</gene>
<name>A0A9P6RUX9_9FUNG</name>
<feature type="region of interest" description="Disordered" evidence="1">
    <location>
        <begin position="1"/>
        <end position="31"/>
    </location>
</feature>
<accession>A0A9P6RUX9</accession>
<keyword evidence="3" id="KW-1185">Reference proteome</keyword>
<dbReference type="OrthoDB" id="2426550at2759"/>
<dbReference type="EMBL" id="JAAAIP010000088">
    <property type="protein sequence ID" value="KAG0326199.1"/>
    <property type="molecule type" value="Genomic_DNA"/>
</dbReference>
<feature type="compositionally biased region" description="Polar residues" evidence="1">
    <location>
        <begin position="92"/>
        <end position="102"/>
    </location>
</feature>
<feature type="compositionally biased region" description="Polar residues" evidence="1">
    <location>
        <begin position="251"/>
        <end position="262"/>
    </location>
</feature>
<dbReference type="Proteomes" id="UP000738325">
    <property type="component" value="Unassembled WGS sequence"/>
</dbReference>
<feature type="compositionally biased region" description="Polar residues" evidence="1">
    <location>
        <begin position="230"/>
        <end position="241"/>
    </location>
</feature>
<feature type="region of interest" description="Disordered" evidence="1">
    <location>
        <begin position="92"/>
        <end position="128"/>
    </location>
</feature>
<evidence type="ECO:0000313" key="2">
    <source>
        <dbReference type="EMBL" id="KAG0326199.1"/>
    </source>
</evidence>
<feature type="region of interest" description="Disordered" evidence="1">
    <location>
        <begin position="195"/>
        <end position="281"/>
    </location>
</feature>
<dbReference type="AlphaFoldDB" id="A0A9P6RUX9"/>
<proteinExistence type="predicted"/>
<feature type="compositionally biased region" description="Polar residues" evidence="1">
    <location>
        <begin position="270"/>
        <end position="281"/>
    </location>
</feature>
<protein>
    <submittedName>
        <fullName evidence="2">Uncharacterized protein</fullName>
    </submittedName>
</protein>